<dbReference type="AlphaFoldDB" id="A0A2S4KZ38"/>
<keyword evidence="3" id="KW-1185">Reference proteome</keyword>
<dbReference type="Proteomes" id="UP000237481">
    <property type="component" value="Unassembled WGS sequence"/>
</dbReference>
<sequence length="134" mass="15189">MYFSQTFFVLYCIIKFVVVAGAKQYRRFGNHRVAKRTRSEDIDFGDTRLSSIVPRCCEQMKPKSTGRALGRPVPHIYDRIDETHGIKSMCSLADAVSSLIMNRPNRAPAVEGSEATRSESQNCKSLNTKKWEVV</sequence>
<reference evidence="2 3" key="1">
    <citation type="submission" date="2018-01" db="EMBL/GenBank/DDBJ databases">
        <title>Harnessing the power of phylogenomics to disentangle the directionality and signatures of interkingdom host jumping in the parasitic fungal genus Tolypocladium.</title>
        <authorList>
            <person name="Quandt C.A."/>
            <person name="Patterson W."/>
            <person name="Spatafora J.W."/>
        </authorList>
    </citation>
    <scope>NUCLEOTIDE SEQUENCE [LARGE SCALE GENOMIC DNA]</scope>
    <source>
        <strain evidence="2 3">NRBC 100945</strain>
    </source>
</reference>
<keyword evidence="1" id="KW-0812">Transmembrane</keyword>
<dbReference type="OrthoDB" id="244495at2759"/>
<proteinExistence type="predicted"/>
<organism evidence="2 3">
    <name type="scientific">Tolypocladium paradoxum</name>
    <dbReference type="NCBI Taxonomy" id="94208"/>
    <lineage>
        <taxon>Eukaryota</taxon>
        <taxon>Fungi</taxon>
        <taxon>Dikarya</taxon>
        <taxon>Ascomycota</taxon>
        <taxon>Pezizomycotina</taxon>
        <taxon>Sordariomycetes</taxon>
        <taxon>Hypocreomycetidae</taxon>
        <taxon>Hypocreales</taxon>
        <taxon>Ophiocordycipitaceae</taxon>
        <taxon>Tolypocladium</taxon>
    </lineage>
</organism>
<comment type="caution">
    <text evidence="2">The sequence shown here is derived from an EMBL/GenBank/DDBJ whole genome shotgun (WGS) entry which is preliminary data.</text>
</comment>
<dbReference type="EMBL" id="PKSG01000444">
    <property type="protein sequence ID" value="POR35443.1"/>
    <property type="molecule type" value="Genomic_DNA"/>
</dbReference>
<protein>
    <submittedName>
        <fullName evidence="2">Uncharacterized protein</fullName>
    </submittedName>
</protein>
<keyword evidence="1" id="KW-1133">Transmembrane helix</keyword>
<name>A0A2S4KZ38_9HYPO</name>
<keyword evidence="1" id="KW-0472">Membrane</keyword>
<evidence type="ECO:0000313" key="2">
    <source>
        <dbReference type="EMBL" id="POR35443.1"/>
    </source>
</evidence>
<evidence type="ECO:0000313" key="3">
    <source>
        <dbReference type="Proteomes" id="UP000237481"/>
    </source>
</evidence>
<feature type="transmembrane region" description="Helical" evidence="1">
    <location>
        <begin position="6"/>
        <end position="22"/>
    </location>
</feature>
<gene>
    <name evidence="2" type="ORF">TPAR_09664</name>
</gene>
<evidence type="ECO:0000256" key="1">
    <source>
        <dbReference type="SAM" id="Phobius"/>
    </source>
</evidence>
<accession>A0A2S4KZ38</accession>